<proteinExistence type="predicted"/>
<organism evidence="2 3">
    <name type="scientific">Candidatus Enterovibrio escicola</name>
    <dbReference type="NCBI Taxonomy" id="1927127"/>
    <lineage>
        <taxon>Bacteria</taxon>
        <taxon>Pseudomonadati</taxon>
        <taxon>Pseudomonadota</taxon>
        <taxon>Gammaproteobacteria</taxon>
        <taxon>Vibrionales</taxon>
        <taxon>Vibrionaceae</taxon>
        <taxon>Enterovibrio</taxon>
    </lineage>
</organism>
<name>A0A2A5T6S7_9GAMM</name>
<dbReference type="EMBL" id="NBYY01000009">
    <property type="protein sequence ID" value="PCS23800.1"/>
    <property type="molecule type" value="Genomic_DNA"/>
</dbReference>
<evidence type="ECO:0000313" key="3">
    <source>
        <dbReference type="Proteomes" id="UP000219020"/>
    </source>
</evidence>
<comment type="caution">
    <text evidence="2">The sequence shown here is derived from an EMBL/GenBank/DDBJ whole genome shotgun (WGS) entry which is preliminary data.</text>
</comment>
<dbReference type="Proteomes" id="UP000219020">
    <property type="component" value="Unassembled WGS sequence"/>
</dbReference>
<reference evidence="3" key="1">
    <citation type="submission" date="2017-04" db="EMBL/GenBank/DDBJ databases">
        <title>Genome evolution of the luminous symbionts of deep sea anglerfish.</title>
        <authorList>
            <person name="Hendry T.A."/>
        </authorList>
    </citation>
    <scope>NUCLEOTIDE SEQUENCE [LARGE SCALE GENOMIC DNA]</scope>
</reference>
<evidence type="ECO:0000313" key="2">
    <source>
        <dbReference type="EMBL" id="PCS23800.1"/>
    </source>
</evidence>
<keyword evidence="3" id="KW-1185">Reference proteome</keyword>
<gene>
    <name evidence="2" type="ORF">BTN49_0769</name>
</gene>
<accession>A0A2A5T6S7</accession>
<keyword evidence="1" id="KW-1133">Transmembrane helix</keyword>
<keyword evidence="1" id="KW-0472">Membrane</keyword>
<keyword evidence="1" id="KW-0812">Transmembrane</keyword>
<dbReference type="AlphaFoldDB" id="A0A2A5T6S7"/>
<feature type="transmembrane region" description="Helical" evidence="1">
    <location>
        <begin position="12"/>
        <end position="33"/>
    </location>
</feature>
<evidence type="ECO:0000256" key="1">
    <source>
        <dbReference type="SAM" id="Phobius"/>
    </source>
</evidence>
<sequence>MKQRTNKMWTRLPDGFFSSVAVMWYIRLFVIVINAETAKEMLDE</sequence>
<protein>
    <submittedName>
        <fullName evidence="2">Uncharacterized protein</fullName>
    </submittedName>
</protein>